<comment type="caution">
    <text evidence="1">The sequence shown here is derived from an EMBL/GenBank/DDBJ whole genome shotgun (WGS) entry which is preliminary data.</text>
</comment>
<sequence length="71" mass="8021">MEAKNIIGLIYSDKEKEKAVKIDIDLTEIMKSFNDDKNTPLVLKCNVLGVDGEIAGWEVVEEDSQIILWPD</sequence>
<protein>
    <submittedName>
        <fullName evidence="1">Uncharacterized protein</fullName>
    </submittedName>
</protein>
<accession>A0A5J4P3N3</accession>
<name>A0A5J4P3N3_9ZZZZ</name>
<dbReference type="EMBL" id="SNRY01011994">
    <property type="protein sequence ID" value="KAA6303857.1"/>
    <property type="molecule type" value="Genomic_DNA"/>
</dbReference>
<evidence type="ECO:0000313" key="1">
    <source>
        <dbReference type="EMBL" id="KAA6303857.1"/>
    </source>
</evidence>
<gene>
    <name evidence="1" type="ORF">EZS27_044502</name>
</gene>
<proteinExistence type="predicted"/>
<reference evidence="1" key="1">
    <citation type="submission" date="2019-03" db="EMBL/GenBank/DDBJ databases">
        <title>Single cell metagenomics reveals metabolic interactions within the superorganism composed of flagellate Streblomastix strix and complex community of Bacteroidetes bacteria on its surface.</title>
        <authorList>
            <person name="Treitli S.C."/>
            <person name="Kolisko M."/>
            <person name="Husnik F."/>
            <person name="Keeling P."/>
            <person name="Hampl V."/>
        </authorList>
    </citation>
    <scope>NUCLEOTIDE SEQUENCE</scope>
    <source>
        <strain evidence="1">STM</strain>
    </source>
</reference>
<dbReference type="AlphaFoldDB" id="A0A5J4P3N3"/>
<organism evidence="1">
    <name type="scientific">termite gut metagenome</name>
    <dbReference type="NCBI Taxonomy" id="433724"/>
    <lineage>
        <taxon>unclassified sequences</taxon>
        <taxon>metagenomes</taxon>
        <taxon>organismal metagenomes</taxon>
    </lineage>
</organism>